<evidence type="ECO:0000256" key="1">
    <source>
        <dbReference type="ARBA" id="ARBA00010466"/>
    </source>
</evidence>
<dbReference type="GeneID" id="93161412"/>
<dbReference type="PANTHER" id="PTHR34294:SF1">
    <property type="entry name" value="TRANSCRIPTIONAL REGULATOR LSRR"/>
    <property type="match status" value="1"/>
</dbReference>
<organism evidence="6 7">
    <name type="scientific">[Clostridium] citroniae WAL-19142</name>
    <dbReference type="NCBI Taxonomy" id="742734"/>
    <lineage>
        <taxon>Bacteria</taxon>
        <taxon>Bacillati</taxon>
        <taxon>Bacillota</taxon>
        <taxon>Clostridia</taxon>
        <taxon>Lachnospirales</taxon>
        <taxon>Lachnospiraceae</taxon>
        <taxon>Enterocloster</taxon>
    </lineage>
</organism>
<dbReference type="InterPro" id="IPR036388">
    <property type="entry name" value="WH-like_DNA-bd_sf"/>
</dbReference>
<name>A0A0J9BV81_9FIRM</name>
<proteinExistence type="inferred from homology"/>
<dbReference type="InterPro" id="IPR037171">
    <property type="entry name" value="NagB/RpiA_transferase-like"/>
</dbReference>
<protein>
    <recommendedName>
        <fullName evidence="5">Sugar-binding domain-containing protein</fullName>
    </recommendedName>
</protein>
<comment type="caution">
    <text evidence="6">The sequence shown here is derived from an EMBL/GenBank/DDBJ whole genome shotgun (WGS) entry which is preliminary data.</text>
</comment>
<dbReference type="PANTHER" id="PTHR34294">
    <property type="entry name" value="TRANSCRIPTIONAL REGULATOR-RELATED"/>
    <property type="match status" value="1"/>
</dbReference>
<dbReference type="OrthoDB" id="58802at2"/>
<comment type="similarity">
    <text evidence="1">Belongs to the SorC transcriptional regulatory family.</text>
</comment>
<dbReference type="Gene3D" id="3.40.50.1360">
    <property type="match status" value="1"/>
</dbReference>
<keyword evidence="4" id="KW-0804">Transcription</keyword>
<evidence type="ECO:0000256" key="3">
    <source>
        <dbReference type="ARBA" id="ARBA00023125"/>
    </source>
</evidence>
<evidence type="ECO:0000313" key="6">
    <source>
        <dbReference type="EMBL" id="KMW16723.1"/>
    </source>
</evidence>
<reference evidence="6 7" key="1">
    <citation type="submission" date="2011-04" db="EMBL/GenBank/DDBJ databases">
        <title>The Genome Sequence of Clostridium citroniae WAL-19142.</title>
        <authorList>
            <consortium name="The Broad Institute Genome Sequencing Platform"/>
            <person name="Earl A."/>
            <person name="Ward D."/>
            <person name="Feldgarden M."/>
            <person name="Gevers D."/>
            <person name="Warren Y.A."/>
            <person name="Tyrrell K.L."/>
            <person name="Citron D.M."/>
            <person name="Goldstein E.J."/>
            <person name="Daigneault M."/>
            <person name="Allen-Vercoe E."/>
            <person name="Young S.K."/>
            <person name="Zeng Q."/>
            <person name="Gargeya S."/>
            <person name="Fitzgerald M."/>
            <person name="Haas B."/>
            <person name="Abouelleil A."/>
            <person name="Alvarado L."/>
            <person name="Arachchi H.M."/>
            <person name="Berlin A."/>
            <person name="Brown A."/>
            <person name="Chapman S.B."/>
            <person name="Chen Z."/>
            <person name="Dunbar C."/>
            <person name="Freedman E."/>
            <person name="Gearin G."/>
            <person name="Gellesch M."/>
            <person name="Goldberg J."/>
            <person name="Griggs A."/>
            <person name="Gujja S."/>
            <person name="Heilman E.R."/>
            <person name="Heiman D."/>
            <person name="Howarth C."/>
            <person name="Larson L."/>
            <person name="Lui A."/>
            <person name="MacDonald P.J."/>
            <person name="Mehta T."/>
            <person name="Montmayeur A."/>
            <person name="Murphy C."/>
            <person name="Neiman D."/>
            <person name="Pearson M."/>
            <person name="Priest M."/>
            <person name="Roberts A."/>
            <person name="Saif S."/>
            <person name="Shea T."/>
            <person name="Shenoy N."/>
            <person name="Sisk P."/>
            <person name="Stolte C."/>
            <person name="Sykes S."/>
            <person name="White J."/>
            <person name="Yandava C."/>
            <person name="Wortman J."/>
            <person name="Nusbaum C."/>
            <person name="Birren B."/>
        </authorList>
    </citation>
    <scope>NUCLEOTIDE SEQUENCE [LARGE SCALE GENOMIC DNA]</scope>
    <source>
        <strain evidence="6 7">WAL-19142</strain>
    </source>
</reference>
<dbReference type="SUPFAM" id="SSF100950">
    <property type="entry name" value="NagB/RpiA/CoA transferase-like"/>
    <property type="match status" value="1"/>
</dbReference>
<evidence type="ECO:0000313" key="7">
    <source>
        <dbReference type="Proteomes" id="UP000037392"/>
    </source>
</evidence>
<dbReference type="GO" id="GO:0030246">
    <property type="term" value="F:carbohydrate binding"/>
    <property type="evidence" value="ECO:0007669"/>
    <property type="project" value="InterPro"/>
</dbReference>
<dbReference type="GO" id="GO:0003677">
    <property type="term" value="F:DNA binding"/>
    <property type="evidence" value="ECO:0007669"/>
    <property type="project" value="UniProtKB-KW"/>
</dbReference>
<dbReference type="InterPro" id="IPR051054">
    <property type="entry name" value="SorC_transcr_regulators"/>
</dbReference>
<evidence type="ECO:0000259" key="5">
    <source>
        <dbReference type="Pfam" id="PF04198"/>
    </source>
</evidence>
<keyword evidence="3" id="KW-0238">DNA-binding</keyword>
<dbReference type="InterPro" id="IPR007324">
    <property type="entry name" value="Sugar-bd_dom_put"/>
</dbReference>
<dbReference type="RefSeq" id="WP_007863861.1">
    <property type="nucleotide sequence ID" value="NZ_KQ235881.1"/>
</dbReference>
<dbReference type="Proteomes" id="UP000037392">
    <property type="component" value="Unassembled WGS sequence"/>
</dbReference>
<dbReference type="Gene3D" id="1.10.10.10">
    <property type="entry name" value="Winged helix-like DNA-binding domain superfamily/Winged helix DNA-binding domain"/>
    <property type="match status" value="1"/>
</dbReference>
<evidence type="ECO:0000256" key="4">
    <source>
        <dbReference type="ARBA" id="ARBA00023163"/>
    </source>
</evidence>
<evidence type="ECO:0000256" key="2">
    <source>
        <dbReference type="ARBA" id="ARBA00023015"/>
    </source>
</evidence>
<dbReference type="AlphaFoldDB" id="A0A0J9BV81"/>
<sequence>MDYEDSLIVKTAWYYYIENMTQQKISEKLGISRMKVIKLLEKAKQTGVIQFKISPERSQQLMIEQKLITQWNLKDIFVVPTPPSGSNLNETIAQAAAMYIGDRLTENMFINMGYGDTPSRVLNHLATIAESPISVVSLTGGVSYYLPNIRSNIFNAKLYLYPAPLLVSSKEMCKAMRNEPPIEEIARMVRLATMTVIGIGAMNDDATIISNGILNQNDFLYLSMQGAVGDILTHFIDKDGKPIHSDVEERLFSTPLETLKSLNNVIGISGGPQKVEAIRAALKGGYLDVLITDEETAMQLIDLS</sequence>
<feature type="domain" description="Sugar-binding" evidence="5">
    <location>
        <begin position="60"/>
        <end position="301"/>
    </location>
</feature>
<dbReference type="Pfam" id="PF04198">
    <property type="entry name" value="Sugar-bind"/>
    <property type="match status" value="1"/>
</dbReference>
<gene>
    <name evidence="6" type="ORF">HMPREF9470_04223</name>
</gene>
<dbReference type="EMBL" id="ADLK01000029">
    <property type="protein sequence ID" value="KMW16723.1"/>
    <property type="molecule type" value="Genomic_DNA"/>
</dbReference>
<keyword evidence="2" id="KW-0805">Transcription regulation</keyword>
<dbReference type="PATRIC" id="fig|742734.4.peg.4527"/>
<accession>A0A0J9BV81</accession>